<proteinExistence type="predicted"/>
<protein>
    <submittedName>
        <fullName evidence="2">ABC transporter permease</fullName>
    </submittedName>
</protein>
<feature type="transmembrane region" description="Helical" evidence="1">
    <location>
        <begin position="337"/>
        <end position="363"/>
    </location>
</feature>
<feature type="transmembrane region" description="Helical" evidence="1">
    <location>
        <begin position="473"/>
        <end position="502"/>
    </location>
</feature>
<dbReference type="GO" id="GO:0022857">
    <property type="term" value="F:transmembrane transporter activity"/>
    <property type="evidence" value="ECO:0007669"/>
    <property type="project" value="TreeGrafter"/>
</dbReference>
<accession>A0A7S8IES5</accession>
<dbReference type="EMBL" id="CP062983">
    <property type="protein sequence ID" value="QPC84000.1"/>
    <property type="molecule type" value="Genomic_DNA"/>
</dbReference>
<feature type="transmembrane region" description="Helical" evidence="1">
    <location>
        <begin position="885"/>
        <end position="906"/>
    </location>
</feature>
<keyword evidence="1" id="KW-0812">Transmembrane</keyword>
<reference evidence="2 3" key="1">
    <citation type="submission" date="2020-02" db="EMBL/GenBank/DDBJ databases">
        <authorList>
            <person name="Zheng R.K."/>
            <person name="Sun C.M."/>
        </authorList>
    </citation>
    <scope>NUCLEOTIDE SEQUENCE [LARGE SCALE GENOMIC DNA]</scope>
    <source>
        <strain evidence="3">rifampicinis</strain>
    </source>
</reference>
<evidence type="ECO:0000256" key="1">
    <source>
        <dbReference type="SAM" id="Phobius"/>
    </source>
</evidence>
<keyword evidence="1" id="KW-0472">Membrane</keyword>
<evidence type="ECO:0000313" key="2">
    <source>
        <dbReference type="EMBL" id="QPC84000.1"/>
    </source>
</evidence>
<dbReference type="InterPro" id="IPR050250">
    <property type="entry name" value="Macrolide_Exporter_MacB"/>
</dbReference>
<gene>
    <name evidence="2" type="ORF">G4Y79_06365</name>
</gene>
<feature type="transmembrane region" description="Helical" evidence="1">
    <location>
        <begin position="785"/>
        <end position="806"/>
    </location>
</feature>
<feature type="transmembrane region" description="Helical" evidence="1">
    <location>
        <begin position="21"/>
        <end position="43"/>
    </location>
</feature>
<dbReference type="GO" id="GO:0005886">
    <property type="term" value="C:plasma membrane"/>
    <property type="evidence" value="ECO:0007669"/>
    <property type="project" value="TreeGrafter"/>
</dbReference>
<dbReference type="RefSeq" id="WP_195172064.1">
    <property type="nucleotide sequence ID" value="NZ_CP062983.1"/>
</dbReference>
<organism evidence="2 3">
    <name type="scientific">Phototrophicus methaneseepsis</name>
    <dbReference type="NCBI Taxonomy" id="2710758"/>
    <lineage>
        <taxon>Bacteria</taxon>
        <taxon>Bacillati</taxon>
        <taxon>Chloroflexota</taxon>
        <taxon>Candidatus Thermofontia</taxon>
        <taxon>Phototrophicales</taxon>
        <taxon>Phototrophicaceae</taxon>
        <taxon>Phototrophicus</taxon>
    </lineage>
</organism>
<feature type="transmembrane region" description="Helical" evidence="1">
    <location>
        <begin position="293"/>
        <end position="316"/>
    </location>
</feature>
<feature type="transmembrane region" description="Helical" evidence="1">
    <location>
        <begin position="435"/>
        <end position="453"/>
    </location>
</feature>
<dbReference type="PANTHER" id="PTHR30572">
    <property type="entry name" value="MEMBRANE COMPONENT OF TRANSPORTER-RELATED"/>
    <property type="match status" value="1"/>
</dbReference>
<dbReference type="AlphaFoldDB" id="A0A7S8IES5"/>
<feature type="transmembrane region" description="Helical" evidence="1">
    <location>
        <begin position="832"/>
        <end position="865"/>
    </location>
</feature>
<feature type="transmembrane region" description="Helical" evidence="1">
    <location>
        <begin position="390"/>
        <end position="414"/>
    </location>
</feature>
<dbReference type="PANTHER" id="PTHR30572:SF4">
    <property type="entry name" value="ABC TRANSPORTER PERMEASE YTRF"/>
    <property type="match status" value="1"/>
</dbReference>
<dbReference type="KEGG" id="pmet:G4Y79_06365"/>
<dbReference type="Proteomes" id="UP000594468">
    <property type="component" value="Chromosome"/>
</dbReference>
<evidence type="ECO:0000313" key="3">
    <source>
        <dbReference type="Proteomes" id="UP000594468"/>
    </source>
</evidence>
<keyword evidence="1" id="KW-1133">Transmembrane helix</keyword>
<sequence>MFKIIDIVAFTLERIRQHFTLVLWVLIGIIVAVTLALSLPLYVDAVYSGILESRLDNPPYAYLYRYLGAWEGNISLDELQSADTAIKGQFADAIGLPIDKATTYISSGRYATRLAESNVQVGTFTVGSLSDAEGLMTITAGEWPPEDTGDQIPLLLPESMLFANGVQVGDVLTIQRSGGQAQEAVIAAMWRATNENDPQWLFPPRFFEQVILVPEETLPGLIEGLEAPIEEVDWYVIFNGDDLRTSDIDALLTNSARARIQIERVLPGITLSESPEDGLIAFNAEADSLTQQLFIIVMPVAGLVLYFISVVSGLLVTRQQAEDVKLRSRGMSRTAILTVHVLMWALIVIVALISALLLSPLLVQLIGRTVSFLDFTGTTSVESIELSSEALLLAVGAGVAAASSGLLLAWRITLQNINSLQRVSKQASMAWWQRSYLDILAIVLAGYVLYTLMQRQGIDASADSPFADPLTFIGPTLFALGLTLLFLRLLPIVLGIAARIIGITSNIPLLMSLRELTRSMGRYRGTLLMTAFTLSLAGYTASMANTLDQSLLDVIQYRVGSELKVTTISDTQTESTEDDSGETTDEVTGYNAPPVLDLWNLPEIESLSRVGEYDARITLGGQRLTGLVLGVDREGLGGVTYMRNDYSDVPLGNMLNELADNRTGVILSKKTAEQYNILIGEEITYQITALGEWQSEIRATIIGLIDYFPTIDPDAQDFFLITSITPLFEVVGTPLPFDVWINMAEDATLDTTKQAIASINFPVLRYDDPDTQLAQAQAEPSRRGVLGFLSVGFVAAIILTLIGSIIQSTASLQAQSAQLGSLRAMGLGSFSVRLYVLLLQSLIAISGVGSGTLIGLGTTILFLPMFDFSGGLPPYQLRLAWDEILLVYGMFGAVLLLVALVMAFVLTRQQLSNAIKLGSI</sequence>
<keyword evidence="3" id="KW-1185">Reference proteome</keyword>
<name>A0A7S8IES5_9CHLR</name>